<reference evidence="1 2" key="1">
    <citation type="submission" date="2020-01" db="EMBL/GenBank/DDBJ databases">
        <title>Identification and distribution of gene clusters putatively required for synthesis of sphingolipid metabolism inhibitors in phylogenetically diverse species of the filamentous fungus Fusarium.</title>
        <authorList>
            <person name="Kim H.-S."/>
            <person name="Busman M."/>
            <person name="Brown D.W."/>
            <person name="Divon H."/>
            <person name="Uhlig S."/>
            <person name="Proctor R.H."/>
        </authorList>
    </citation>
    <scope>NUCLEOTIDE SEQUENCE [LARGE SCALE GENOMIC DNA]</scope>
    <source>
        <strain evidence="1 2">NRRL 20459</strain>
    </source>
</reference>
<keyword evidence="1" id="KW-0436">Ligase</keyword>
<dbReference type="GO" id="GO:0004812">
    <property type="term" value="F:aminoacyl-tRNA ligase activity"/>
    <property type="evidence" value="ECO:0007669"/>
    <property type="project" value="UniProtKB-KW"/>
</dbReference>
<dbReference type="PANTHER" id="PTHR24148">
    <property type="entry name" value="ANKYRIN REPEAT DOMAIN-CONTAINING PROTEIN 39 HOMOLOG-RELATED"/>
    <property type="match status" value="1"/>
</dbReference>
<dbReference type="PANTHER" id="PTHR24148:SF78">
    <property type="entry name" value="HETEROKARYON INCOMPATIBILITY DOMAIN-CONTAINING PROTEIN"/>
    <property type="match status" value="1"/>
</dbReference>
<keyword evidence="2" id="KW-1185">Reference proteome</keyword>
<organism evidence="1 2">
    <name type="scientific">Fusarium albosuccineum</name>
    <dbReference type="NCBI Taxonomy" id="1237068"/>
    <lineage>
        <taxon>Eukaryota</taxon>
        <taxon>Fungi</taxon>
        <taxon>Dikarya</taxon>
        <taxon>Ascomycota</taxon>
        <taxon>Pezizomycotina</taxon>
        <taxon>Sordariomycetes</taxon>
        <taxon>Hypocreomycetidae</taxon>
        <taxon>Hypocreales</taxon>
        <taxon>Nectriaceae</taxon>
        <taxon>Fusarium</taxon>
        <taxon>Fusarium decemcellulare species complex</taxon>
    </lineage>
</organism>
<name>A0A8H4K187_9HYPO</name>
<keyword evidence="1" id="KW-0030">Aminoacyl-tRNA synthetase</keyword>
<gene>
    <name evidence="1" type="ORF">FALBO_17317</name>
</gene>
<dbReference type="Gene3D" id="1.25.40.10">
    <property type="entry name" value="Tetratricopeptide repeat domain"/>
    <property type="match status" value="1"/>
</dbReference>
<sequence>MAVHTRVLRPTVMEHLRIYAWLQQANLENPYMERQASEQFIYCFNGRGSSASGTASSRLGRFSLDVRSLGELVDMYHNRDATDRRDKVFALLGMSSDNSIPADLSPDYSVSWKDLFHRLIKFLVGKQASVETWEDKEITVIKSMGYVIGQVASVQSAGEWDDMQSVQVIPENIPGYLSPTKKRTEIRYRGATRKRAMSPHHLDSTEERGSRWALHATAKRIQEGDVVCLLEGASKPTIVRLCRDYCTVVAMSVTPPDDQQIDEESDIGWPDLLRSVTTFPRDFLLIWDWEKAPERPEDGEGHEYLMTRARKHARTELKSFLDKGARLPSIGLILGDLGKYGEAKKKLQKAIMTHEWASREEFLQILTAIDGLALIRESRGDPEEAEKLRVMTDILGRRGNYVEITQDGLIEIAKSFGHEVMTLLFDWRGDEVQISEEV</sequence>
<dbReference type="InterPro" id="IPR052895">
    <property type="entry name" value="HetReg/Transcr_Mod"/>
</dbReference>
<evidence type="ECO:0000313" key="1">
    <source>
        <dbReference type="EMBL" id="KAF4441561.1"/>
    </source>
</evidence>
<dbReference type="AlphaFoldDB" id="A0A8H4K187"/>
<evidence type="ECO:0000313" key="2">
    <source>
        <dbReference type="Proteomes" id="UP000554235"/>
    </source>
</evidence>
<comment type="caution">
    <text evidence="1">The sequence shown here is derived from an EMBL/GenBank/DDBJ whole genome shotgun (WGS) entry which is preliminary data.</text>
</comment>
<accession>A0A8H4K187</accession>
<dbReference type="Proteomes" id="UP000554235">
    <property type="component" value="Unassembled WGS sequence"/>
</dbReference>
<proteinExistence type="predicted"/>
<dbReference type="InterPro" id="IPR011990">
    <property type="entry name" value="TPR-like_helical_dom_sf"/>
</dbReference>
<feature type="non-terminal residue" evidence="1">
    <location>
        <position position="1"/>
    </location>
</feature>
<dbReference type="OrthoDB" id="194358at2759"/>
<dbReference type="EMBL" id="JAADYS010003821">
    <property type="protein sequence ID" value="KAF4441561.1"/>
    <property type="molecule type" value="Genomic_DNA"/>
</dbReference>
<protein>
    <submittedName>
        <fullName evidence="1">Seryl-trna synthetase</fullName>
    </submittedName>
</protein>